<comment type="subcellular location">
    <subcellularLocation>
        <location evidence="1 16">Nucleus</location>
    </subcellularLocation>
</comment>
<dbReference type="AlphaFoldDB" id="A0AA38SMG5"/>
<dbReference type="GO" id="GO:0004484">
    <property type="term" value="F:mRNA guanylyltransferase activity"/>
    <property type="evidence" value="ECO:0007669"/>
    <property type="project" value="UniProtKB-EC"/>
</dbReference>
<organism evidence="21 22">
    <name type="scientific">Coniochaeta hoffmannii</name>
    <dbReference type="NCBI Taxonomy" id="91930"/>
    <lineage>
        <taxon>Eukaryota</taxon>
        <taxon>Fungi</taxon>
        <taxon>Dikarya</taxon>
        <taxon>Ascomycota</taxon>
        <taxon>Pezizomycotina</taxon>
        <taxon>Sordariomycetes</taxon>
        <taxon>Sordariomycetidae</taxon>
        <taxon>Coniochaetales</taxon>
        <taxon>Coniochaetaceae</taxon>
        <taxon>Coniochaeta</taxon>
    </lineage>
</organism>
<keyword evidence="6 16" id="KW-0808">Transferase</keyword>
<keyword evidence="11 16" id="KW-0539">Nucleus</keyword>
<dbReference type="FunFam" id="3.30.470.30:FF:000011">
    <property type="entry name" value="mRNA-capping enzyme subunit alpha"/>
    <property type="match status" value="1"/>
</dbReference>
<keyword evidence="22" id="KW-1185">Reference proteome</keyword>
<evidence type="ECO:0000259" key="19">
    <source>
        <dbReference type="Pfam" id="PF01331"/>
    </source>
</evidence>
<feature type="domain" description="mRNA capping enzyme C-terminal" evidence="20">
    <location>
        <begin position="249"/>
        <end position="373"/>
    </location>
</feature>
<dbReference type="EMBL" id="JANBVN010000003">
    <property type="protein sequence ID" value="KAJ9165532.1"/>
    <property type="molecule type" value="Genomic_DNA"/>
</dbReference>
<dbReference type="EC" id="2.7.7.50" evidence="3 16"/>
<comment type="subunit">
    <text evidence="15">Heterodimer. The mRNA-capping enzyme is composed of two separate chains alpha and beta, respectively a mRNA guanylyltransferase and an mRNA 5'-triphosphate monophosphatase.</text>
</comment>
<comment type="similarity">
    <text evidence="2 16">Belongs to the eukaryotic GTase family.</text>
</comment>
<dbReference type="PANTHER" id="PTHR10367:SF17">
    <property type="entry name" value="MRNA-CAPPING ENZYME"/>
    <property type="match status" value="1"/>
</dbReference>
<evidence type="ECO:0000256" key="7">
    <source>
        <dbReference type="ARBA" id="ARBA00022695"/>
    </source>
</evidence>
<evidence type="ECO:0000256" key="6">
    <source>
        <dbReference type="ARBA" id="ARBA00022679"/>
    </source>
</evidence>
<evidence type="ECO:0000256" key="5">
    <source>
        <dbReference type="ARBA" id="ARBA00022664"/>
    </source>
</evidence>
<evidence type="ECO:0000256" key="1">
    <source>
        <dbReference type="ARBA" id="ARBA00004123"/>
    </source>
</evidence>
<dbReference type="Proteomes" id="UP001174691">
    <property type="component" value="Unassembled WGS sequence"/>
</dbReference>
<gene>
    <name evidence="21" type="ORF">NKR19_g377</name>
</gene>
<dbReference type="Gene3D" id="2.40.50.140">
    <property type="entry name" value="Nucleic acid-binding proteins"/>
    <property type="match status" value="1"/>
</dbReference>
<evidence type="ECO:0000256" key="3">
    <source>
        <dbReference type="ARBA" id="ARBA00012475"/>
    </source>
</evidence>
<keyword evidence="7 16" id="KW-0548">Nucleotidyltransferase</keyword>
<evidence type="ECO:0000256" key="9">
    <source>
        <dbReference type="ARBA" id="ARBA00023042"/>
    </source>
</evidence>
<dbReference type="PANTHER" id="PTHR10367">
    <property type="entry name" value="MRNA-CAPPING ENZYME"/>
    <property type="match status" value="1"/>
</dbReference>
<evidence type="ECO:0000256" key="16">
    <source>
        <dbReference type="PIRNR" id="PIRNR036959"/>
    </source>
</evidence>
<evidence type="ECO:0000256" key="11">
    <source>
        <dbReference type="ARBA" id="ARBA00023242"/>
    </source>
</evidence>
<dbReference type="GO" id="GO:0005525">
    <property type="term" value="F:GTP binding"/>
    <property type="evidence" value="ECO:0007669"/>
    <property type="project" value="UniProtKB-KW"/>
</dbReference>
<comment type="function">
    <text evidence="16">Second step of mRNA capping. Transfer of the GMP moiety of GTP to the 5'-end of RNA via an enzyme-GMP covalent reaction intermediate.</text>
</comment>
<evidence type="ECO:0000256" key="14">
    <source>
        <dbReference type="ARBA" id="ARBA00044624"/>
    </source>
</evidence>
<dbReference type="Pfam" id="PF01331">
    <property type="entry name" value="mRNA_cap_enzyme"/>
    <property type="match status" value="1"/>
</dbReference>
<dbReference type="InterPro" id="IPR013846">
    <property type="entry name" value="mRNA_cap_enzyme_C"/>
</dbReference>
<sequence>MAEPPAEPRFPIDAIDRPGTLMGPRDTEELVKEVAALLGRRDTRFPGAQPVSFVRRHIDELRERDYYVCEKSDGIRYLLYSTQDRDGNEAHFLIDRKNNYWYIPGGNLHFPTAQDPVRFHVKTLIDGELVMDDLGGGHKEPRFLVFDCLVLDGNADLRWRPLDKRLGYFQEHIMKPYKSLFAKFPQEMQHQAFRVDMKQMQFSYAIETMFRDVLPNLKHGNDGLVFTCRETEYRHGTDENILKWKPVEENTVDFRLSLHFPQVEPDEIDIASGITDAYTDYDSPDAHLLTFHGDKAREPYQFFAKLYITEDEWQTLKDLGDPLNHRIVECGLDSQGRWRIHRFRDDKAEANYISVVNNVMESIQQAVSKDELLAAAMSIREQHKIRNSKK</sequence>
<reference evidence="21" key="1">
    <citation type="submission" date="2022-07" db="EMBL/GenBank/DDBJ databases">
        <title>Fungi with potential for degradation of polypropylene.</title>
        <authorList>
            <person name="Gostincar C."/>
        </authorList>
    </citation>
    <scope>NUCLEOTIDE SEQUENCE</scope>
    <source>
        <strain evidence="21">EXF-13287</strain>
    </source>
</reference>
<evidence type="ECO:0000256" key="8">
    <source>
        <dbReference type="ARBA" id="ARBA00022741"/>
    </source>
</evidence>
<feature type="region of interest" description="Disordered" evidence="18">
    <location>
        <begin position="1"/>
        <end position="24"/>
    </location>
</feature>
<evidence type="ECO:0000259" key="20">
    <source>
        <dbReference type="Pfam" id="PF03919"/>
    </source>
</evidence>
<comment type="caution">
    <text evidence="21">The sequence shown here is derived from an EMBL/GenBank/DDBJ whole genome shotgun (WGS) entry which is preliminary data.</text>
</comment>
<dbReference type="InterPro" id="IPR017075">
    <property type="entry name" value="mRNA_cap_enzyme_alpha"/>
</dbReference>
<feature type="domain" description="mRNA capping enzyme adenylation" evidence="19">
    <location>
        <begin position="49"/>
        <end position="245"/>
    </location>
</feature>
<keyword evidence="8 16" id="KW-0547">Nucleotide-binding</keyword>
<dbReference type="GO" id="GO:0031533">
    <property type="term" value="C:mRNA capping enzyme complex"/>
    <property type="evidence" value="ECO:0007669"/>
    <property type="project" value="InterPro"/>
</dbReference>
<evidence type="ECO:0000256" key="15">
    <source>
        <dbReference type="ARBA" id="ARBA00047082"/>
    </source>
</evidence>
<evidence type="ECO:0000256" key="4">
    <source>
        <dbReference type="ARBA" id="ARBA00019171"/>
    </source>
</evidence>
<evidence type="ECO:0000313" key="22">
    <source>
        <dbReference type="Proteomes" id="UP001174691"/>
    </source>
</evidence>
<dbReference type="GO" id="GO:0006370">
    <property type="term" value="P:7-methylguanosine mRNA capping"/>
    <property type="evidence" value="ECO:0007669"/>
    <property type="project" value="UniProtKB-KW"/>
</dbReference>
<comment type="catalytic activity">
    <reaction evidence="14">
        <text>a 5'-end diphospho-ribonucleoside in mRNA + GTP + H(+) = a 5'-end (5'-triphosphoguanosine)-ribonucleoside in mRNA + diphosphate</text>
        <dbReference type="Rhea" id="RHEA:67012"/>
        <dbReference type="Rhea" id="RHEA-COMP:17165"/>
        <dbReference type="Rhea" id="RHEA-COMP:17166"/>
        <dbReference type="ChEBI" id="CHEBI:15378"/>
        <dbReference type="ChEBI" id="CHEBI:33019"/>
        <dbReference type="ChEBI" id="CHEBI:37565"/>
        <dbReference type="ChEBI" id="CHEBI:167616"/>
        <dbReference type="ChEBI" id="CHEBI:167617"/>
        <dbReference type="EC" id="2.7.7.50"/>
    </reaction>
    <physiologicalReaction direction="left-to-right" evidence="14">
        <dbReference type="Rhea" id="RHEA:67013"/>
    </physiologicalReaction>
</comment>
<dbReference type="InterPro" id="IPR001339">
    <property type="entry name" value="mRNA_cap_enzyme_adenylation"/>
</dbReference>
<proteinExistence type="inferred from homology"/>
<dbReference type="PIRSF" id="PIRSF036959">
    <property type="entry name" value="mRNA_cap_alpha"/>
    <property type="match status" value="1"/>
</dbReference>
<evidence type="ECO:0000256" key="10">
    <source>
        <dbReference type="ARBA" id="ARBA00023134"/>
    </source>
</evidence>
<dbReference type="SUPFAM" id="SSF50249">
    <property type="entry name" value="Nucleic acid-binding proteins"/>
    <property type="match status" value="1"/>
</dbReference>
<dbReference type="InterPro" id="IPR051029">
    <property type="entry name" value="mRNA_Capping_Enz/RNA_Phosphat"/>
</dbReference>
<keyword evidence="9 16" id="KW-0506">mRNA capping</keyword>
<name>A0AA38SMG5_9PEZI</name>
<dbReference type="Pfam" id="PF03919">
    <property type="entry name" value="mRNA_cap_C"/>
    <property type="match status" value="1"/>
</dbReference>
<dbReference type="InterPro" id="IPR012340">
    <property type="entry name" value="NA-bd_OB-fold"/>
</dbReference>
<evidence type="ECO:0000256" key="17">
    <source>
        <dbReference type="PIRSR" id="PIRSR036959-1"/>
    </source>
</evidence>
<evidence type="ECO:0000313" key="21">
    <source>
        <dbReference type="EMBL" id="KAJ9165532.1"/>
    </source>
</evidence>
<keyword evidence="10 16" id="KW-0342">GTP-binding</keyword>
<evidence type="ECO:0000256" key="13">
    <source>
        <dbReference type="ARBA" id="ARBA00030702"/>
    </source>
</evidence>
<dbReference type="Gene3D" id="3.30.470.30">
    <property type="entry name" value="DNA ligase/mRNA capping enzyme"/>
    <property type="match status" value="1"/>
</dbReference>
<keyword evidence="5 16" id="KW-0507">mRNA processing</keyword>
<dbReference type="SUPFAM" id="SSF56091">
    <property type="entry name" value="DNA ligase/mRNA capping enzyme, catalytic domain"/>
    <property type="match status" value="1"/>
</dbReference>
<evidence type="ECO:0000256" key="2">
    <source>
        <dbReference type="ARBA" id="ARBA00010237"/>
    </source>
</evidence>
<accession>A0AA38SMG5</accession>
<evidence type="ECO:0000256" key="12">
    <source>
        <dbReference type="ARBA" id="ARBA00029909"/>
    </source>
</evidence>
<evidence type="ECO:0000256" key="18">
    <source>
        <dbReference type="SAM" id="MobiDB-lite"/>
    </source>
</evidence>
<dbReference type="CDD" id="cd07895">
    <property type="entry name" value="Adenylation_mRNA_capping"/>
    <property type="match status" value="1"/>
</dbReference>
<dbReference type="GO" id="GO:0005524">
    <property type="term" value="F:ATP binding"/>
    <property type="evidence" value="ECO:0007669"/>
    <property type="project" value="InterPro"/>
</dbReference>
<protein>
    <recommendedName>
        <fullName evidence="4 16">mRNA-capping enzyme subunit alpha</fullName>
        <ecNumber evidence="3 16">2.7.7.50</ecNumber>
    </recommendedName>
    <alternativeName>
        <fullName evidence="12 16">GTP--RNA guanylyltransferase</fullName>
    </alternativeName>
    <alternativeName>
        <fullName evidence="13 16">mRNA guanylyltransferase</fullName>
    </alternativeName>
</protein>
<feature type="active site" description="N6-GMP-lysine intermediate" evidence="17">
    <location>
        <position position="71"/>
    </location>
</feature>